<keyword evidence="4" id="KW-0547">Nucleotide-binding</keyword>
<dbReference type="Proteomes" id="UP001596103">
    <property type="component" value="Unassembled WGS sequence"/>
</dbReference>
<name>A0ABW0JEW1_9BURK</name>
<keyword evidence="5 7" id="KW-0067">ATP-binding</keyword>
<dbReference type="SUPFAM" id="SSF52540">
    <property type="entry name" value="P-loop containing nucleoside triphosphate hydrolases"/>
    <property type="match status" value="1"/>
</dbReference>
<keyword evidence="2" id="KW-1003">Cell membrane</keyword>
<dbReference type="InterPro" id="IPR027417">
    <property type="entry name" value="P-loop_NTPase"/>
</dbReference>
<dbReference type="InterPro" id="IPR003593">
    <property type="entry name" value="AAA+_ATPase"/>
</dbReference>
<keyword evidence="1" id="KW-0813">Transport</keyword>
<dbReference type="PANTHER" id="PTHR42781:SF4">
    <property type="entry name" value="SPERMIDINE_PUTRESCINE IMPORT ATP-BINDING PROTEIN POTA"/>
    <property type="match status" value="1"/>
</dbReference>
<dbReference type="GO" id="GO:0005524">
    <property type="term" value="F:ATP binding"/>
    <property type="evidence" value="ECO:0007669"/>
    <property type="project" value="UniProtKB-KW"/>
</dbReference>
<keyword evidence="3" id="KW-0997">Cell inner membrane</keyword>
<dbReference type="InterPro" id="IPR017871">
    <property type="entry name" value="ABC_transporter-like_CS"/>
</dbReference>
<dbReference type="PANTHER" id="PTHR42781">
    <property type="entry name" value="SPERMIDINE/PUTRESCINE IMPORT ATP-BINDING PROTEIN POTA"/>
    <property type="match status" value="1"/>
</dbReference>
<evidence type="ECO:0000256" key="4">
    <source>
        <dbReference type="ARBA" id="ARBA00022741"/>
    </source>
</evidence>
<dbReference type="Gene3D" id="3.40.50.300">
    <property type="entry name" value="P-loop containing nucleotide triphosphate hydrolases"/>
    <property type="match status" value="1"/>
</dbReference>
<sequence length="358" mass="38166">MSLEFDTVSYTYPGTSHGVADISLKAAPGELLAVIGQSGSGKSTLLRLTAGLLTGHTGRIVIGGRDVVDQPVWQRGVGVVFQQYALFPHLSVADNVAYGLKMRGMDSVKRRRQALAMLDRVGLASHADRRPAHLSGGQQQRVALARALVIEPRVLLLDEPLAALDAGIRHQLRDEIRTLQRACGATTLFVTHDQDEALSMADRVAIVDGGRVLQVGTPRELYEAPASVRVARFIGHSTVLSGRVVATDRIDVGFTTLCAATGEHRPGDAVDLLLRPEHVQADPQDGCANRIRGTHGTVRYFGSTHRYDFLVSGTSGTNGTSGTGGTATPLLGEGPVVATHSIAIEPRHLRVLPAAPRE</sequence>
<keyword evidence="3" id="KW-0472">Membrane</keyword>
<gene>
    <name evidence="7" type="ORF">ACFPTO_22525</name>
</gene>
<protein>
    <submittedName>
        <fullName evidence="7">ABC transporter ATP-binding protein</fullName>
    </submittedName>
</protein>
<comment type="caution">
    <text evidence="7">The sequence shown here is derived from an EMBL/GenBank/DDBJ whole genome shotgun (WGS) entry which is preliminary data.</text>
</comment>
<dbReference type="PROSITE" id="PS50893">
    <property type="entry name" value="ABC_TRANSPORTER_2"/>
    <property type="match status" value="1"/>
</dbReference>
<feature type="domain" description="ABC transporter" evidence="6">
    <location>
        <begin position="3"/>
        <end position="234"/>
    </location>
</feature>
<evidence type="ECO:0000313" key="8">
    <source>
        <dbReference type="Proteomes" id="UP001596103"/>
    </source>
</evidence>
<evidence type="ECO:0000313" key="7">
    <source>
        <dbReference type="EMBL" id="MFC5431557.1"/>
    </source>
</evidence>
<keyword evidence="8" id="KW-1185">Reference proteome</keyword>
<dbReference type="RefSeq" id="WP_377714865.1">
    <property type="nucleotide sequence ID" value="NZ_JBHSMP010000037.1"/>
</dbReference>
<evidence type="ECO:0000256" key="3">
    <source>
        <dbReference type="ARBA" id="ARBA00022519"/>
    </source>
</evidence>
<evidence type="ECO:0000256" key="1">
    <source>
        <dbReference type="ARBA" id="ARBA00022448"/>
    </source>
</evidence>
<dbReference type="Pfam" id="PF00005">
    <property type="entry name" value="ABC_tran"/>
    <property type="match status" value="1"/>
</dbReference>
<reference evidence="8" key="1">
    <citation type="journal article" date="2019" name="Int. J. Syst. Evol. Microbiol.">
        <title>The Global Catalogue of Microorganisms (GCM) 10K type strain sequencing project: providing services to taxonomists for standard genome sequencing and annotation.</title>
        <authorList>
            <consortium name="The Broad Institute Genomics Platform"/>
            <consortium name="The Broad Institute Genome Sequencing Center for Infectious Disease"/>
            <person name="Wu L."/>
            <person name="Ma J."/>
        </authorList>
    </citation>
    <scope>NUCLEOTIDE SEQUENCE [LARGE SCALE GENOMIC DNA]</scope>
    <source>
        <strain evidence="8">CCUG 56042</strain>
    </source>
</reference>
<dbReference type="PROSITE" id="PS00211">
    <property type="entry name" value="ABC_TRANSPORTER_1"/>
    <property type="match status" value="1"/>
</dbReference>
<dbReference type="InterPro" id="IPR003439">
    <property type="entry name" value="ABC_transporter-like_ATP-bd"/>
</dbReference>
<evidence type="ECO:0000256" key="5">
    <source>
        <dbReference type="ARBA" id="ARBA00022840"/>
    </source>
</evidence>
<evidence type="ECO:0000259" key="6">
    <source>
        <dbReference type="PROSITE" id="PS50893"/>
    </source>
</evidence>
<organism evidence="7 8">
    <name type="scientific">Paraburkholderia denitrificans</name>
    <dbReference type="NCBI Taxonomy" id="694025"/>
    <lineage>
        <taxon>Bacteria</taxon>
        <taxon>Pseudomonadati</taxon>
        <taxon>Pseudomonadota</taxon>
        <taxon>Betaproteobacteria</taxon>
        <taxon>Burkholderiales</taxon>
        <taxon>Burkholderiaceae</taxon>
        <taxon>Paraburkholderia</taxon>
    </lineage>
</organism>
<accession>A0ABW0JEW1</accession>
<dbReference type="EMBL" id="JBHSMP010000037">
    <property type="protein sequence ID" value="MFC5431557.1"/>
    <property type="molecule type" value="Genomic_DNA"/>
</dbReference>
<dbReference type="SMART" id="SM00382">
    <property type="entry name" value="AAA"/>
    <property type="match status" value="1"/>
</dbReference>
<dbReference type="Gene3D" id="2.40.50.100">
    <property type="match status" value="1"/>
</dbReference>
<proteinExistence type="predicted"/>
<evidence type="ECO:0000256" key="2">
    <source>
        <dbReference type="ARBA" id="ARBA00022475"/>
    </source>
</evidence>
<dbReference type="InterPro" id="IPR050093">
    <property type="entry name" value="ABC_SmlMolc_Importer"/>
</dbReference>